<gene>
    <name evidence="2" type="ORF">METZ01_LOCUS48074</name>
</gene>
<accession>A0A381RTL6</accession>
<sequence length="26" mass="2798">VHPTPLVPTAVDPRQVDRSSPLTESV</sequence>
<proteinExistence type="predicted"/>
<feature type="non-terminal residue" evidence="2">
    <location>
        <position position="1"/>
    </location>
</feature>
<dbReference type="EMBL" id="UINC01002306">
    <property type="protein sequence ID" value="SUZ95220.1"/>
    <property type="molecule type" value="Genomic_DNA"/>
</dbReference>
<evidence type="ECO:0000313" key="2">
    <source>
        <dbReference type="EMBL" id="SUZ95220.1"/>
    </source>
</evidence>
<evidence type="ECO:0000256" key="1">
    <source>
        <dbReference type="SAM" id="MobiDB-lite"/>
    </source>
</evidence>
<protein>
    <submittedName>
        <fullName evidence="2">Uncharacterized protein</fullName>
    </submittedName>
</protein>
<name>A0A381RTL6_9ZZZZ</name>
<organism evidence="2">
    <name type="scientific">marine metagenome</name>
    <dbReference type="NCBI Taxonomy" id="408172"/>
    <lineage>
        <taxon>unclassified sequences</taxon>
        <taxon>metagenomes</taxon>
        <taxon>ecological metagenomes</taxon>
    </lineage>
</organism>
<feature type="region of interest" description="Disordered" evidence="1">
    <location>
        <begin position="1"/>
        <end position="26"/>
    </location>
</feature>
<reference evidence="2" key="1">
    <citation type="submission" date="2018-05" db="EMBL/GenBank/DDBJ databases">
        <authorList>
            <person name="Lanie J.A."/>
            <person name="Ng W.-L."/>
            <person name="Kazmierczak K.M."/>
            <person name="Andrzejewski T.M."/>
            <person name="Davidsen T.M."/>
            <person name="Wayne K.J."/>
            <person name="Tettelin H."/>
            <person name="Glass J.I."/>
            <person name="Rusch D."/>
            <person name="Podicherti R."/>
            <person name="Tsui H.-C.T."/>
            <person name="Winkler M.E."/>
        </authorList>
    </citation>
    <scope>NUCLEOTIDE SEQUENCE</scope>
</reference>
<dbReference type="AlphaFoldDB" id="A0A381RTL6"/>